<evidence type="ECO:0000256" key="1">
    <source>
        <dbReference type="PROSITE-ProRule" id="PRU00024"/>
    </source>
</evidence>
<name>A0A6J8DE59_MYTCO</name>
<evidence type="ECO:0000313" key="3">
    <source>
        <dbReference type="EMBL" id="CAC5406953.1"/>
    </source>
</evidence>
<proteinExistence type="predicted"/>
<dbReference type="PANTHER" id="PTHR25462:SF296">
    <property type="entry name" value="MEIOTIC P26, ISOFORM F"/>
    <property type="match status" value="1"/>
</dbReference>
<evidence type="ECO:0000313" key="4">
    <source>
        <dbReference type="Proteomes" id="UP000507470"/>
    </source>
</evidence>
<dbReference type="SUPFAM" id="SSF57845">
    <property type="entry name" value="B-box zinc-binding domain"/>
    <property type="match status" value="1"/>
</dbReference>
<dbReference type="CDD" id="cd19756">
    <property type="entry name" value="Bbox2"/>
    <property type="match status" value="1"/>
</dbReference>
<accession>A0A6J8DE59</accession>
<dbReference type="InterPro" id="IPR000315">
    <property type="entry name" value="Znf_B-box"/>
</dbReference>
<keyword evidence="1" id="KW-0863">Zinc-finger</keyword>
<gene>
    <name evidence="3" type="ORF">MCOR_40466</name>
</gene>
<dbReference type="PROSITE" id="PS50119">
    <property type="entry name" value="ZF_BBOX"/>
    <property type="match status" value="1"/>
</dbReference>
<dbReference type="EMBL" id="CACVKT020007264">
    <property type="protein sequence ID" value="CAC5406953.1"/>
    <property type="molecule type" value="Genomic_DNA"/>
</dbReference>
<reference evidence="3 4" key="1">
    <citation type="submission" date="2020-06" db="EMBL/GenBank/DDBJ databases">
        <authorList>
            <person name="Li R."/>
            <person name="Bekaert M."/>
        </authorList>
    </citation>
    <scope>NUCLEOTIDE SEQUENCE [LARGE SCALE GENOMIC DNA]</scope>
    <source>
        <strain evidence="4">wild</strain>
    </source>
</reference>
<keyword evidence="4" id="KW-1185">Reference proteome</keyword>
<protein>
    <recommendedName>
        <fullName evidence="2">B box-type domain-containing protein</fullName>
    </recommendedName>
</protein>
<dbReference type="OrthoDB" id="6061937at2759"/>
<sequence>MAQGNANAQERLDKINVTCSKHFEKQLLFCIKCKELVCVTCITEHHNGHEMQDLNKTCTKRMKQLKDSKKTIQIMLEELQMTQNKEENMKFHRISQHREVIEAILTQKDTLTEVINRYTTELVEQLDKEVELINSSFDEEGRHLKEKKRVLKEKLKDRKKLLKLSFNDLVQLSENKLEFDTDLPKEDYENRYPTAKFIPGKIAKSNIGMLQFGLQFKLMVLKRLTTDLPVIHFISVGNDETLWINDSKNGKLQKVKSGKDSVEVLLGIKLNVFSMVVTREGNLLVATGDSTLKRINASTGQECASIFKVENKIITAVHLNEKNELIIGVRTEGMRYSFESETSLIKINQKGQIVTTFEFDKNNKRLFTYPRYISSNSKGNIGIVDWFSEYGKGHVVILASNGDIINVYDGNADTKTSYIKFNLGGIVCTTSDNFIVTDISNHLLHLLNSNGQLVFQFDTLSIGIQLPYYLTFSRSGKLYVGSLSPNPHSLFEVECQGS</sequence>
<dbReference type="AlphaFoldDB" id="A0A6J8DE59"/>
<keyword evidence="1" id="KW-0862">Zinc</keyword>
<evidence type="ECO:0000259" key="2">
    <source>
        <dbReference type="PROSITE" id="PS50119"/>
    </source>
</evidence>
<feature type="domain" description="B box-type" evidence="2">
    <location>
        <begin position="14"/>
        <end position="54"/>
    </location>
</feature>
<dbReference type="PANTHER" id="PTHR25462">
    <property type="entry name" value="BONUS, ISOFORM C-RELATED"/>
    <property type="match status" value="1"/>
</dbReference>
<dbReference type="InterPro" id="IPR047153">
    <property type="entry name" value="TRIM45/56/19-like"/>
</dbReference>
<dbReference type="Proteomes" id="UP000507470">
    <property type="component" value="Unassembled WGS sequence"/>
</dbReference>
<keyword evidence="1" id="KW-0479">Metal-binding</keyword>
<dbReference type="Gene3D" id="2.120.10.30">
    <property type="entry name" value="TolB, C-terminal domain"/>
    <property type="match status" value="1"/>
</dbReference>
<organism evidence="3 4">
    <name type="scientific">Mytilus coruscus</name>
    <name type="common">Sea mussel</name>
    <dbReference type="NCBI Taxonomy" id="42192"/>
    <lineage>
        <taxon>Eukaryota</taxon>
        <taxon>Metazoa</taxon>
        <taxon>Spiralia</taxon>
        <taxon>Lophotrochozoa</taxon>
        <taxon>Mollusca</taxon>
        <taxon>Bivalvia</taxon>
        <taxon>Autobranchia</taxon>
        <taxon>Pteriomorphia</taxon>
        <taxon>Mytilida</taxon>
        <taxon>Mytiloidea</taxon>
        <taxon>Mytilidae</taxon>
        <taxon>Mytilinae</taxon>
        <taxon>Mytilus</taxon>
    </lineage>
</organism>
<dbReference type="Pfam" id="PF00643">
    <property type="entry name" value="zf-B_box"/>
    <property type="match status" value="1"/>
</dbReference>
<dbReference type="Gene3D" id="3.30.160.60">
    <property type="entry name" value="Classic Zinc Finger"/>
    <property type="match status" value="1"/>
</dbReference>
<dbReference type="SUPFAM" id="SSF101898">
    <property type="entry name" value="NHL repeat"/>
    <property type="match status" value="1"/>
</dbReference>
<dbReference type="GO" id="GO:0008270">
    <property type="term" value="F:zinc ion binding"/>
    <property type="evidence" value="ECO:0007669"/>
    <property type="project" value="UniProtKB-KW"/>
</dbReference>
<dbReference type="InterPro" id="IPR011042">
    <property type="entry name" value="6-blade_b-propeller_TolB-like"/>
</dbReference>